<evidence type="ECO:0000313" key="8">
    <source>
        <dbReference type="Proteomes" id="UP000250266"/>
    </source>
</evidence>
<organism evidence="7 8">
    <name type="scientific">Lepidopterella palustris CBS 459.81</name>
    <dbReference type="NCBI Taxonomy" id="1314670"/>
    <lineage>
        <taxon>Eukaryota</taxon>
        <taxon>Fungi</taxon>
        <taxon>Dikarya</taxon>
        <taxon>Ascomycota</taxon>
        <taxon>Pezizomycotina</taxon>
        <taxon>Dothideomycetes</taxon>
        <taxon>Pleosporomycetidae</taxon>
        <taxon>Mytilinidiales</taxon>
        <taxon>Argynnaceae</taxon>
        <taxon>Lepidopterella</taxon>
    </lineage>
</organism>
<keyword evidence="4 5" id="KW-1015">Disulfide bond</keyword>
<name>A0A8E2JII5_9PEZI</name>
<keyword evidence="8" id="KW-1185">Reference proteome</keyword>
<dbReference type="GO" id="GO:0008810">
    <property type="term" value="F:cellulase activity"/>
    <property type="evidence" value="ECO:0007669"/>
    <property type="project" value="UniProtKB-UniRule"/>
</dbReference>
<accession>A0A8E2JII5</accession>
<comment type="domain">
    <text evidence="5">Has a modular structure: an endo-beta-1,4-glucanase catalytic module at the N-terminus, a linker rich in serines and threonines, and a C-terminal carbohydrate-binding module (CBM).</text>
</comment>
<evidence type="ECO:0000256" key="3">
    <source>
        <dbReference type="ARBA" id="ARBA00022525"/>
    </source>
</evidence>
<comment type="catalytic activity">
    <reaction evidence="5">
        <text>[(1-&gt;4)-beta-D-glucosyl]n+m + reduced acceptor + O2 = 4-dehydro-beta-D-glucosyl-[(1-&gt;4)-beta-D-glucosyl]n-1 + [(1-&gt;4)-beta-D-glucosyl]m + acceptor + H2O.</text>
        <dbReference type="EC" id="1.14.99.56"/>
    </reaction>
</comment>
<comment type="subcellular location">
    <subcellularLocation>
        <location evidence="2 5">Secreted</location>
    </subcellularLocation>
</comment>
<gene>
    <name evidence="7" type="ORF">K432DRAFT_423286</name>
</gene>
<dbReference type="GO" id="GO:0030245">
    <property type="term" value="P:cellulose catabolic process"/>
    <property type="evidence" value="ECO:0007669"/>
    <property type="project" value="UniProtKB-UniRule"/>
</dbReference>
<dbReference type="PANTHER" id="PTHR33353">
    <property type="entry name" value="PUTATIVE (AFU_ORTHOLOGUE AFUA_1G12560)-RELATED"/>
    <property type="match status" value="1"/>
</dbReference>
<dbReference type="AlphaFoldDB" id="A0A8E2JII5"/>
<dbReference type="EC" id="1.14.99.56" evidence="5"/>
<dbReference type="OrthoDB" id="6038816at2759"/>
<keyword evidence="5" id="KW-0624">Polysaccharide degradation</keyword>
<keyword evidence="5" id="KW-0119">Carbohydrate metabolism</keyword>
<keyword evidence="3 5" id="KW-0964">Secreted</keyword>
<dbReference type="Proteomes" id="UP000250266">
    <property type="component" value="Unassembled WGS sequence"/>
</dbReference>
<evidence type="ECO:0000259" key="6">
    <source>
        <dbReference type="Pfam" id="PF03443"/>
    </source>
</evidence>
<evidence type="ECO:0000313" key="7">
    <source>
        <dbReference type="EMBL" id="OCK83552.1"/>
    </source>
</evidence>
<reference evidence="7 8" key="1">
    <citation type="journal article" date="2016" name="Nat. Commun.">
        <title>Ectomycorrhizal ecology is imprinted in the genome of the dominant symbiotic fungus Cenococcum geophilum.</title>
        <authorList>
            <consortium name="DOE Joint Genome Institute"/>
            <person name="Peter M."/>
            <person name="Kohler A."/>
            <person name="Ohm R.A."/>
            <person name="Kuo A."/>
            <person name="Krutzmann J."/>
            <person name="Morin E."/>
            <person name="Arend M."/>
            <person name="Barry K.W."/>
            <person name="Binder M."/>
            <person name="Choi C."/>
            <person name="Clum A."/>
            <person name="Copeland A."/>
            <person name="Grisel N."/>
            <person name="Haridas S."/>
            <person name="Kipfer T."/>
            <person name="LaButti K."/>
            <person name="Lindquist E."/>
            <person name="Lipzen A."/>
            <person name="Maire R."/>
            <person name="Meier B."/>
            <person name="Mihaltcheva S."/>
            <person name="Molinier V."/>
            <person name="Murat C."/>
            <person name="Poggeler S."/>
            <person name="Quandt C.A."/>
            <person name="Sperisen C."/>
            <person name="Tritt A."/>
            <person name="Tisserant E."/>
            <person name="Crous P.W."/>
            <person name="Henrissat B."/>
            <person name="Nehls U."/>
            <person name="Egli S."/>
            <person name="Spatafora J.W."/>
            <person name="Grigoriev I.V."/>
            <person name="Martin F.M."/>
        </authorList>
    </citation>
    <scope>NUCLEOTIDE SEQUENCE [LARGE SCALE GENOMIC DNA]</scope>
    <source>
        <strain evidence="7 8">CBS 459.81</strain>
    </source>
</reference>
<dbReference type="PANTHER" id="PTHR33353:SF11">
    <property type="entry name" value="GLYCOSYLHYDROLASE FAMILY 61-7 PROTEIN"/>
    <property type="match status" value="1"/>
</dbReference>
<evidence type="ECO:0000256" key="5">
    <source>
        <dbReference type="RuleBase" id="RU368122"/>
    </source>
</evidence>
<keyword evidence="5" id="KW-0136">Cellulose degradation</keyword>
<proteinExistence type="predicted"/>
<dbReference type="Gene3D" id="2.70.50.70">
    <property type="match status" value="1"/>
</dbReference>
<evidence type="ECO:0000256" key="4">
    <source>
        <dbReference type="ARBA" id="ARBA00023157"/>
    </source>
</evidence>
<dbReference type="GO" id="GO:0030248">
    <property type="term" value="F:cellulose binding"/>
    <property type="evidence" value="ECO:0007669"/>
    <property type="project" value="UniProtKB-UniRule"/>
</dbReference>
<dbReference type="GO" id="GO:0005576">
    <property type="term" value="C:extracellular region"/>
    <property type="evidence" value="ECO:0007669"/>
    <property type="project" value="UniProtKB-SubCell"/>
</dbReference>
<sequence length="109" mass="11494">MWHMQTTANGVKGAVYQNVKRNTNSNSSATDLMSNNFRCNVGDEVSNGTAVVAIAAGSSVTFAVNVTGYHDGPIFFQIADATAADGSTRWFKIKGSGILSPHSLAEPEI</sequence>
<evidence type="ECO:0000256" key="1">
    <source>
        <dbReference type="ARBA" id="ARBA00001973"/>
    </source>
</evidence>
<dbReference type="Pfam" id="PF03443">
    <property type="entry name" value="AA9"/>
    <property type="match status" value="1"/>
</dbReference>
<protein>
    <recommendedName>
        <fullName evidence="5">AA9 family lytic polysaccharide monooxygenase</fullName>
        <ecNumber evidence="5">1.14.99.56</ecNumber>
    </recommendedName>
    <alternativeName>
        <fullName evidence="5">Endo-beta-1,4-glucanase</fullName>
    </alternativeName>
    <alternativeName>
        <fullName evidence="5">Glycosyl hydrolase 61 family protein</fullName>
    </alternativeName>
</protein>
<comment type="function">
    <text evidence="5">Lytic polysaccharide monooxygenase (LMPO) that depolymerizes crystalline and amorphous polysaccharides via the oxidation of scissile alpha- or beta-(1-4)-glycosidic bonds, yielding C1 and/or C4 oxidation products. Catalysis by LPMOs requires the reduction of the active-site copper from Cu(II) to Cu(I) by a reducing agent and H(2)O(2) or O(2) as a cosubstrate.</text>
</comment>
<feature type="domain" description="Auxiliary Activity family 9 catalytic" evidence="6">
    <location>
        <begin position="8"/>
        <end position="99"/>
    </location>
</feature>
<dbReference type="InterPro" id="IPR005103">
    <property type="entry name" value="AA9_LPMO"/>
</dbReference>
<dbReference type="EMBL" id="KV744858">
    <property type="protein sequence ID" value="OCK83552.1"/>
    <property type="molecule type" value="Genomic_DNA"/>
</dbReference>
<evidence type="ECO:0000256" key="2">
    <source>
        <dbReference type="ARBA" id="ARBA00004613"/>
    </source>
</evidence>
<dbReference type="InterPro" id="IPR049892">
    <property type="entry name" value="AA9"/>
</dbReference>
<comment type="cofactor">
    <cofactor evidence="1">
        <name>Cu(2+)</name>
        <dbReference type="ChEBI" id="CHEBI:29036"/>
    </cofactor>
</comment>